<keyword evidence="1" id="KW-0732">Signal</keyword>
<dbReference type="Proteomes" id="UP001501523">
    <property type="component" value="Unassembled WGS sequence"/>
</dbReference>
<name>A0ABP3TU73_9GAMM</name>
<evidence type="ECO:0000313" key="4">
    <source>
        <dbReference type="Proteomes" id="UP001501523"/>
    </source>
</evidence>
<evidence type="ECO:0000259" key="2">
    <source>
        <dbReference type="Pfam" id="PF01979"/>
    </source>
</evidence>
<dbReference type="RefSeq" id="WP_343790776.1">
    <property type="nucleotide sequence ID" value="NZ_BAAAEU010000010.1"/>
</dbReference>
<dbReference type="InterPro" id="IPR006680">
    <property type="entry name" value="Amidohydro-rel"/>
</dbReference>
<dbReference type="InterPro" id="IPR011059">
    <property type="entry name" value="Metal-dep_hydrolase_composite"/>
</dbReference>
<sequence>MRCVSPALILALVSGFAHAQGAQRHDQILLQGNAAGTQTVETLGGGAVRAEYSYNDRGRGDHVTATWTLDAAGIPVAYEGHGNDYMKAPVEEQFALKDGKASWKSRAEHGEQAVTAAAFYIPANAPPEFLGVLARALLKTPGHKLSLLPAGEASIEAAGNVSVDGPSSKTPFTQYRITGLGFTPQAVWLDKGGNTAAIVSGWFSVIPDGREAAIPPLQAAQDEADNAWSARLAKELAHAPKGDLVLRNARLFDPRDLSVTPGTSVLVRGERIVRIAPDAELKPAAGAETIDARGRFLMPGLWDNHQHFSDIDGALDIANGVTSARDMANDTDGFLKRVERFDAGTELGPRVLKAGIIDGTGEFAGPTKMRVDTAEEAIKDVDWYADHGYAQIKIYSSVKSELMPLIAERAHARGLRVSGHVPAFMSAQQFIEGGADEIQHLNFIELNFLYPEVKETRNRDRFIKVAEHAREFTPEKPQVRDFITFLKRHHTVLDPTMNVFEGLFSGDPAAVTPGLEDIAQRLPPQIRRGLLSGALEVPKGQEAAYREAFPAMLKLLKALHDAGVTIIPGTDALAGYMLHHELEVYARAGIAPAEVLRMATLTSAQVMGVERERGVIMPGSYADMILVDGDPLKNIADIRKVDTVIKNGKVYDPAAIEKALGILPRR</sequence>
<dbReference type="EMBL" id="BAAAEU010000010">
    <property type="protein sequence ID" value="GAA0715693.1"/>
    <property type="molecule type" value="Genomic_DNA"/>
</dbReference>
<accession>A0ABP3TU73</accession>
<gene>
    <name evidence="3" type="ORF">GCM10009105_21310</name>
</gene>
<dbReference type="PANTHER" id="PTHR43135:SF3">
    <property type="entry name" value="ALPHA-D-RIBOSE 1-METHYLPHOSPHONATE 5-TRIPHOSPHATE DIPHOSPHATASE"/>
    <property type="match status" value="1"/>
</dbReference>
<protein>
    <recommendedName>
        <fullName evidence="2">Amidohydrolase-related domain-containing protein</fullName>
    </recommendedName>
</protein>
<dbReference type="PANTHER" id="PTHR43135">
    <property type="entry name" value="ALPHA-D-RIBOSE 1-METHYLPHOSPHONATE 5-TRIPHOSPHATE DIPHOSPHATASE"/>
    <property type="match status" value="1"/>
</dbReference>
<dbReference type="Gene3D" id="3.20.20.140">
    <property type="entry name" value="Metal-dependent hydrolases"/>
    <property type="match status" value="1"/>
</dbReference>
<feature type="chain" id="PRO_5047239943" description="Amidohydrolase-related domain-containing protein" evidence="1">
    <location>
        <begin position="20"/>
        <end position="666"/>
    </location>
</feature>
<keyword evidence="4" id="KW-1185">Reference proteome</keyword>
<reference evidence="4" key="1">
    <citation type="journal article" date="2019" name="Int. J. Syst. Evol. Microbiol.">
        <title>The Global Catalogue of Microorganisms (GCM) 10K type strain sequencing project: providing services to taxonomists for standard genome sequencing and annotation.</title>
        <authorList>
            <consortium name="The Broad Institute Genomics Platform"/>
            <consortium name="The Broad Institute Genome Sequencing Center for Infectious Disease"/>
            <person name="Wu L."/>
            <person name="Ma J."/>
        </authorList>
    </citation>
    <scope>NUCLEOTIDE SEQUENCE [LARGE SCALE GENOMIC DNA]</scope>
    <source>
        <strain evidence="4">JCM 15421</strain>
    </source>
</reference>
<dbReference type="SUPFAM" id="SSF51556">
    <property type="entry name" value="Metallo-dependent hydrolases"/>
    <property type="match status" value="1"/>
</dbReference>
<dbReference type="InterPro" id="IPR032466">
    <property type="entry name" value="Metal_Hydrolase"/>
</dbReference>
<dbReference type="Pfam" id="PF01979">
    <property type="entry name" value="Amidohydro_1"/>
    <property type="match status" value="1"/>
</dbReference>
<feature type="domain" description="Amidohydrolase-related" evidence="2">
    <location>
        <begin position="554"/>
        <end position="650"/>
    </location>
</feature>
<comment type="caution">
    <text evidence="3">The sequence shown here is derived from an EMBL/GenBank/DDBJ whole genome shotgun (WGS) entry which is preliminary data.</text>
</comment>
<evidence type="ECO:0000256" key="1">
    <source>
        <dbReference type="SAM" id="SignalP"/>
    </source>
</evidence>
<feature type="signal peptide" evidence="1">
    <location>
        <begin position="1"/>
        <end position="19"/>
    </location>
</feature>
<proteinExistence type="predicted"/>
<organism evidence="3 4">
    <name type="scientific">Dokdonella soli</name>
    <dbReference type="NCBI Taxonomy" id="529810"/>
    <lineage>
        <taxon>Bacteria</taxon>
        <taxon>Pseudomonadati</taxon>
        <taxon>Pseudomonadota</taxon>
        <taxon>Gammaproteobacteria</taxon>
        <taxon>Lysobacterales</taxon>
        <taxon>Rhodanobacteraceae</taxon>
        <taxon>Dokdonella</taxon>
    </lineage>
</organism>
<evidence type="ECO:0000313" key="3">
    <source>
        <dbReference type="EMBL" id="GAA0715693.1"/>
    </source>
</evidence>
<dbReference type="InterPro" id="IPR051781">
    <property type="entry name" value="Metallo-dep_Hydrolase"/>
</dbReference>
<dbReference type="SUPFAM" id="SSF51338">
    <property type="entry name" value="Composite domain of metallo-dependent hydrolases"/>
    <property type="match status" value="1"/>
</dbReference>
<dbReference type="Gene3D" id="2.30.40.10">
    <property type="entry name" value="Urease, subunit C, domain 1"/>
    <property type="match status" value="1"/>
</dbReference>